<evidence type="ECO:0000313" key="3">
    <source>
        <dbReference type="Proteomes" id="UP000657918"/>
    </source>
</evidence>
<feature type="compositionally biased region" description="Polar residues" evidence="1">
    <location>
        <begin position="16"/>
        <end position="35"/>
    </location>
</feature>
<comment type="caution">
    <text evidence="2">The sequence shown here is derived from an EMBL/GenBank/DDBJ whole genome shotgun (WGS) entry which is preliminary data.</text>
</comment>
<proteinExistence type="predicted"/>
<keyword evidence="3" id="KW-1185">Reference proteome</keyword>
<feature type="region of interest" description="Disordered" evidence="1">
    <location>
        <begin position="1"/>
        <end position="35"/>
    </location>
</feature>
<feature type="compositionally biased region" description="Basic and acidic residues" evidence="1">
    <location>
        <begin position="524"/>
        <end position="547"/>
    </location>
</feature>
<feature type="compositionally biased region" description="Acidic residues" evidence="1">
    <location>
        <begin position="548"/>
        <end position="559"/>
    </location>
</feature>
<accession>A0A835JAP3</accession>
<feature type="compositionally biased region" description="Polar residues" evidence="1">
    <location>
        <begin position="246"/>
        <end position="257"/>
    </location>
</feature>
<name>A0A835JAP3_9ROSI</name>
<feature type="region of interest" description="Disordered" evidence="1">
    <location>
        <begin position="47"/>
        <end position="69"/>
    </location>
</feature>
<feature type="region of interest" description="Disordered" evidence="1">
    <location>
        <begin position="874"/>
        <end position="904"/>
    </location>
</feature>
<sequence length="1003" mass="110388">MAASKKLDPCSPIPSRLTNHNSRNSETSNPMRRSFSVSPFVKPSIISNQKGGGGCFNPNTPVNTPSDYLRRNSISRENTVLALPDHEDKENGKGQNWKSVRVRSPAKGAKNFMSPTISAASKINASPRKKILADGNEQIRTSISFSDVKSPWMEDLHPKPNKVLNQKKEVSFDSTVTYLGDNEDSKSEERADLMVDSSSKDDLDLSSENLTMEKDCVNLDPSFEISPRVSSSFPNPALAPLDADPSVTTYDPKTNYLSPRPKFLHYRPNPRIELYLNKERDGQPTEESECSSETEVSEAEDSHSDDSQKESDDSLTDEVKESDASSSDEVKEEEELEELLLASEPISISTYVEEELIVSEPNSISTSVEKAEEKRVSKSRLYTRIKFTALLSVLTVGFLYVSVFKSPITDPSVLNNFTFLEPYVPPELSEYNRQTFDVLAQKVQLWLHQSLCYTHNLINSFRGVHILGPFQYANLTVLLEDGIVDGQFVFDQSILGSKFKYEEKVLESIKGAEVNINLADEEDQPRAADENIEVTGDKNDWDFRSAPDSEEFSVPESEEANLRPGSEMTGTGILGSKVQNEEKVLVESIKGAEVNIDLAGEEDQPRAADENIEVTGDKNDWDFNSAPDSEEFSVPDDSEEANLRPGSEVNVDLAGEEDQPRAADENIEVTGDKNDWDFNSAPDSEEFSVPDDSEEANLRPGSEVIETGKSAQEVIQESAAAANVVELHSNMVLEDQSVLIPHMVLEDQSVLIPQAAEIQQEILNSMSSQGINDISPVGIESPGSENKYEILAGAATENLRSSELVNTRSAQIMAGISLIVFSLLGTSTFVYMKSQTPTTPNAASAVDQMPATKKLDDSPMPVAAEQTDIVGESCPSEMSSFSLSSSKKGTTSEAQSCERKPRKNIRRRDCMASPEYSVGSMGSPSYGSFTTYEKIHGLHGNEDEEVITPVRRSSRIRNQVTSPLGALAELETKSLLRDPRTIEESPLGPRGGLEIRSNGLIYL</sequence>
<evidence type="ECO:0000313" key="2">
    <source>
        <dbReference type="EMBL" id="KAF9665906.1"/>
    </source>
</evidence>
<protein>
    <submittedName>
        <fullName evidence="2">Uncharacterized protein</fullName>
    </submittedName>
</protein>
<dbReference type="EMBL" id="JADGMS010000016">
    <property type="protein sequence ID" value="KAF9665906.1"/>
    <property type="molecule type" value="Genomic_DNA"/>
</dbReference>
<dbReference type="Proteomes" id="UP000657918">
    <property type="component" value="Chromosome 16"/>
</dbReference>
<dbReference type="PANTHER" id="PTHR34775:SF4">
    <property type="entry name" value="TRANSMEMBRANE PROTEIN"/>
    <property type="match status" value="1"/>
</dbReference>
<feature type="compositionally biased region" description="Basic and acidic residues" evidence="1">
    <location>
        <begin position="658"/>
        <end position="676"/>
    </location>
</feature>
<feature type="region of interest" description="Disordered" evidence="1">
    <location>
        <begin position="597"/>
        <end position="697"/>
    </location>
</feature>
<feature type="compositionally biased region" description="Acidic residues" evidence="1">
    <location>
        <begin position="284"/>
        <end position="299"/>
    </location>
</feature>
<feature type="region of interest" description="Disordered" evidence="1">
    <location>
        <begin position="82"/>
        <end position="112"/>
    </location>
</feature>
<feature type="compositionally biased region" description="Low complexity" evidence="1">
    <location>
        <begin position="236"/>
        <end position="245"/>
    </location>
</feature>
<dbReference type="OrthoDB" id="676522at2759"/>
<feature type="region of interest" description="Disordered" evidence="1">
    <location>
        <begin position="179"/>
        <end position="204"/>
    </location>
</feature>
<feature type="compositionally biased region" description="Basic and acidic residues" evidence="1">
    <location>
        <begin position="300"/>
        <end position="323"/>
    </location>
</feature>
<feature type="compositionally biased region" description="Polar residues" evidence="1">
    <location>
        <begin position="57"/>
        <end position="66"/>
    </location>
</feature>
<feature type="compositionally biased region" description="Basic and acidic residues" evidence="1">
    <location>
        <begin position="603"/>
        <end position="621"/>
    </location>
</feature>
<feature type="compositionally biased region" description="Low complexity" evidence="1">
    <location>
        <begin position="874"/>
        <end position="886"/>
    </location>
</feature>
<feature type="region of interest" description="Disordered" evidence="1">
    <location>
        <begin position="226"/>
        <end position="338"/>
    </location>
</feature>
<feature type="compositionally biased region" description="Acidic residues" evidence="1">
    <location>
        <begin position="628"/>
        <end position="640"/>
    </location>
</feature>
<organism evidence="2 3">
    <name type="scientific">Salix dunnii</name>
    <dbReference type="NCBI Taxonomy" id="1413687"/>
    <lineage>
        <taxon>Eukaryota</taxon>
        <taxon>Viridiplantae</taxon>
        <taxon>Streptophyta</taxon>
        <taxon>Embryophyta</taxon>
        <taxon>Tracheophyta</taxon>
        <taxon>Spermatophyta</taxon>
        <taxon>Magnoliopsida</taxon>
        <taxon>eudicotyledons</taxon>
        <taxon>Gunneridae</taxon>
        <taxon>Pentapetalae</taxon>
        <taxon>rosids</taxon>
        <taxon>fabids</taxon>
        <taxon>Malpighiales</taxon>
        <taxon>Salicaceae</taxon>
        <taxon>Saliceae</taxon>
        <taxon>Salix</taxon>
    </lineage>
</organism>
<dbReference type="AlphaFoldDB" id="A0A835JAP3"/>
<dbReference type="PANTHER" id="PTHR34775">
    <property type="entry name" value="TRANSMEMBRANE PROTEIN"/>
    <property type="match status" value="1"/>
</dbReference>
<reference evidence="2 3" key="1">
    <citation type="submission" date="2020-10" db="EMBL/GenBank/DDBJ databases">
        <title>Plant Genome Project.</title>
        <authorList>
            <person name="Zhang R.-G."/>
        </authorList>
    </citation>
    <scope>NUCLEOTIDE SEQUENCE [LARGE SCALE GENOMIC DNA]</scope>
    <source>
        <strain evidence="2">FAFU-HL-1</strain>
        <tissue evidence="2">Leaf</tissue>
    </source>
</reference>
<feature type="region of interest" description="Disordered" evidence="1">
    <location>
        <begin position="520"/>
        <end position="573"/>
    </location>
</feature>
<gene>
    <name evidence="2" type="ORF">SADUNF_Sadunf16G0173500</name>
</gene>
<evidence type="ECO:0000256" key="1">
    <source>
        <dbReference type="SAM" id="MobiDB-lite"/>
    </source>
</evidence>
<feature type="compositionally biased region" description="Acidic residues" evidence="1">
    <location>
        <begin position="683"/>
        <end position="695"/>
    </location>
</feature>
<feature type="compositionally biased region" description="Basic and acidic residues" evidence="1">
    <location>
        <begin position="183"/>
        <end position="203"/>
    </location>
</feature>